<evidence type="ECO:0000313" key="2">
    <source>
        <dbReference type="EMBL" id="GII20501.1"/>
    </source>
</evidence>
<dbReference type="Pfam" id="PF13399">
    <property type="entry name" value="LytR_C"/>
    <property type="match status" value="1"/>
</dbReference>
<dbReference type="AlphaFoldDB" id="A0A8J3T8J4"/>
<protein>
    <recommendedName>
        <fullName evidence="1">LytR/CpsA/Psr regulator C-terminal domain-containing protein</fullName>
    </recommendedName>
</protein>
<reference evidence="2" key="1">
    <citation type="submission" date="2021-01" db="EMBL/GenBank/DDBJ databases">
        <title>Whole genome shotgun sequence of Planosporangium mesophilum NBRC 109066.</title>
        <authorList>
            <person name="Komaki H."/>
            <person name="Tamura T."/>
        </authorList>
    </citation>
    <scope>NUCLEOTIDE SEQUENCE</scope>
    <source>
        <strain evidence="2">NBRC 109066</strain>
    </source>
</reference>
<proteinExistence type="predicted"/>
<dbReference type="Proteomes" id="UP000599074">
    <property type="component" value="Unassembled WGS sequence"/>
</dbReference>
<dbReference type="EMBL" id="BOON01000001">
    <property type="protein sequence ID" value="GII20501.1"/>
    <property type="molecule type" value="Genomic_DNA"/>
</dbReference>
<keyword evidence="3" id="KW-1185">Reference proteome</keyword>
<gene>
    <name evidence="2" type="ORF">Pme01_00980</name>
</gene>
<evidence type="ECO:0000259" key="1">
    <source>
        <dbReference type="Pfam" id="PF13399"/>
    </source>
</evidence>
<name>A0A8J3T8J4_9ACTN</name>
<dbReference type="Gene3D" id="3.30.70.2390">
    <property type="match status" value="1"/>
</dbReference>
<feature type="domain" description="LytR/CpsA/Psr regulator C-terminal" evidence="1">
    <location>
        <begin position="57"/>
        <end position="147"/>
    </location>
</feature>
<dbReference type="RefSeq" id="WP_168113198.1">
    <property type="nucleotide sequence ID" value="NZ_BOON01000001.1"/>
</dbReference>
<comment type="caution">
    <text evidence="2">The sequence shown here is derived from an EMBL/GenBank/DDBJ whole genome shotgun (WGS) entry which is preliminary data.</text>
</comment>
<accession>A0A8J3T8J4</accession>
<evidence type="ECO:0000313" key="3">
    <source>
        <dbReference type="Proteomes" id="UP000599074"/>
    </source>
</evidence>
<sequence>MTIARIRALAVVGALFLAALVLVTVSIVKDKQTQTPGSTCAKGSVRVDSHLADAETIQLNVYNATDEVGLAKKVALELKQRKFKVDPEKASNDPLGKPVEGVAVLRYGPKMVGAAWVVRSYFLNEAVGEFDPNRQEETIDVVLGPSFKKLATETEQRLSLASAGRAVPPKGTCDINEA</sequence>
<dbReference type="InterPro" id="IPR027381">
    <property type="entry name" value="LytR/CpsA/Psr_C"/>
</dbReference>
<organism evidence="2 3">
    <name type="scientific">Planosporangium mesophilum</name>
    <dbReference type="NCBI Taxonomy" id="689768"/>
    <lineage>
        <taxon>Bacteria</taxon>
        <taxon>Bacillati</taxon>
        <taxon>Actinomycetota</taxon>
        <taxon>Actinomycetes</taxon>
        <taxon>Micromonosporales</taxon>
        <taxon>Micromonosporaceae</taxon>
        <taxon>Planosporangium</taxon>
    </lineage>
</organism>